<keyword evidence="6" id="KW-0418">Kinase</keyword>
<evidence type="ECO:0000256" key="4">
    <source>
        <dbReference type="ARBA" id="ARBA00022840"/>
    </source>
</evidence>
<keyword evidence="3" id="KW-0547">Nucleotide-binding</keyword>
<comment type="similarity">
    <text evidence="1">Belongs to the thymidylate kinase family.</text>
</comment>
<protein>
    <recommendedName>
        <fullName evidence="2">Thymidylate kinase</fullName>
    </recommendedName>
</protein>
<dbReference type="EMBL" id="DVGY01000081">
    <property type="protein sequence ID" value="HIR40891.1"/>
    <property type="molecule type" value="Genomic_DNA"/>
</dbReference>
<dbReference type="GO" id="GO:0005524">
    <property type="term" value="F:ATP binding"/>
    <property type="evidence" value="ECO:0007669"/>
    <property type="project" value="UniProtKB-KW"/>
</dbReference>
<dbReference type="Proteomes" id="UP000886749">
    <property type="component" value="Unassembled WGS sequence"/>
</dbReference>
<dbReference type="SUPFAM" id="SSF52540">
    <property type="entry name" value="P-loop containing nucleoside triphosphate hydrolases"/>
    <property type="match status" value="1"/>
</dbReference>
<dbReference type="GO" id="GO:0006227">
    <property type="term" value="P:dUDP biosynthetic process"/>
    <property type="evidence" value="ECO:0007669"/>
    <property type="project" value="TreeGrafter"/>
</dbReference>
<dbReference type="GO" id="GO:0004798">
    <property type="term" value="F:dTMP kinase activity"/>
    <property type="evidence" value="ECO:0007669"/>
    <property type="project" value="TreeGrafter"/>
</dbReference>
<organism evidence="6 7">
    <name type="scientific">Candidatus Egerieicola pullicola</name>
    <dbReference type="NCBI Taxonomy" id="2840775"/>
    <lineage>
        <taxon>Bacteria</taxon>
        <taxon>Bacillati</taxon>
        <taxon>Bacillota</taxon>
        <taxon>Clostridia</taxon>
        <taxon>Eubacteriales</taxon>
        <taxon>Oscillospiraceae</taxon>
        <taxon>Oscillospiraceae incertae sedis</taxon>
        <taxon>Candidatus Egerieicola</taxon>
    </lineage>
</organism>
<dbReference type="Pfam" id="PF02223">
    <property type="entry name" value="Thymidylate_kin"/>
    <property type="match status" value="1"/>
</dbReference>
<keyword evidence="6" id="KW-0808">Transferase</keyword>
<reference evidence="6" key="1">
    <citation type="submission" date="2020-10" db="EMBL/GenBank/DDBJ databases">
        <authorList>
            <person name="Gilroy R."/>
        </authorList>
    </citation>
    <scope>NUCLEOTIDE SEQUENCE</scope>
    <source>
        <strain evidence="6">CHK184-25365</strain>
    </source>
</reference>
<dbReference type="GO" id="GO:0006235">
    <property type="term" value="P:dTTP biosynthetic process"/>
    <property type="evidence" value="ECO:0007669"/>
    <property type="project" value="TreeGrafter"/>
</dbReference>
<dbReference type="AlphaFoldDB" id="A0A9D1DCE4"/>
<dbReference type="PANTHER" id="PTHR10344:SF4">
    <property type="entry name" value="UMP-CMP KINASE 2, MITOCHONDRIAL"/>
    <property type="match status" value="1"/>
</dbReference>
<dbReference type="Gene3D" id="3.40.50.300">
    <property type="entry name" value="P-loop containing nucleotide triphosphate hydrolases"/>
    <property type="match status" value="1"/>
</dbReference>
<dbReference type="InterPro" id="IPR039430">
    <property type="entry name" value="Thymidylate_kin-like_dom"/>
</dbReference>
<dbReference type="GO" id="GO:0006233">
    <property type="term" value="P:dTDP biosynthetic process"/>
    <property type="evidence" value="ECO:0007669"/>
    <property type="project" value="TreeGrafter"/>
</dbReference>
<evidence type="ECO:0000256" key="1">
    <source>
        <dbReference type="ARBA" id="ARBA00009776"/>
    </source>
</evidence>
<evidence type="ECO:0000256" key="2">
    <source>
        <dbReference type="ARBA" id="ARBA00017144"/>
    </source>
</evidence>
<proteinExistence type="inferred from homology"/>
<dbReference type="GO" id="GO:0005829">
    <property type="term" value="C:cytosol"/>
    <property type="evidence" value="ECO:0007669"/>
    <property type="project" value="TreeGrafter"/>
</dbReference>
<comment type="caution">
    <text evidence="6">The sequence shown here is derived from an EMBL/GenBank/DDBJ whole genome shotgun (WGS) entry which is preliminary data.</text>
</comment>
<evidence type="ECO:0000313" key="6">
    <source>
        <dbReference type="EMBL" id="HIR40891.1"/>
    </source>
</evidence>
<evidence type="ECO:0000313" key="7">
    <source>
        <dbReference type="Proteomes" id="UP000886749"/>
    </source>
</evidence>
<sequence length="231" mass="26832">MEGTMLVLDGLDGCGKTTQSQRLAQRLEEKFPGRVHLISYPDYESPSSALVRMYLNGDFSAHPDGVNAYAASTFYAVDRYAGFVRQWGEWYRKGHLILAARYTTSNAIHQMGKLPRQQWSGFLDWLEDFEYQKLGLPKPDLVCYLEMDRRVSEQLLEHRYQGDESKRDIHERDRAYLEQCRISADYAAEHWNWRRVACCQKGQVLGVEQITQTLWELTQPFWNKLQGGDGP</sequence>
<keyword evidence="4" id="KW-0067">ATP-binding</keyword>
<evidence type="ECO:0000259" key="5">
    <source>
        <dbReference type="Pfam" id="PF02223"/>
    </source>
</evidence>
<accession>A0A9D1DCE4</accession>
<evidence type="ECO:0000256" key="3">
    <source>
        <dbReference type="ARBA" id="ARBA00022741"/>
    </source>
</evidence>
<reference evidence="6" key="2">
    <citation type="journal article" date="2021" name="PeerJ">
        <title>Extensive microbial diversity within the chicken gut microbiome revealed by metagenomics and culture.</title>
        <authorList>
            <person name="Gilroy R."/>
            <person name="Ravi A."/>
            <person name="Getino M."/>
            <person name="Pursley I."/>
            <person name="Horton D.L."/>
            <person name="Alikhan N.F."/>
            <person name="Baker D."/>
            <person name="Gharbi K."/>
            <person name="Hall N."/>
            <person name="Watson M."/>
            <person name="Adriaenssens E.M."/>
            <person name="Foster-Nyarko E."/>
            <person name="Jarju S."/>
            <person name="Secka A."/>
            <person name="Antonio M."/>
            <person name="Oren A."/>
            <person name="Chaudhuri R.R."/>
            <person name="La Ragione R."/>
            <person name="Hildebrand F."/>
            <person name="Pallen M.J."/>
        </authorList>
    </citation>
    <scope>NUCLEOTIDE SEQUENCE</scope>
    <source>
        <strain evidence="6">CHK184-25365</strain>
    </source>
</reference>
<dbReference type="PANTHER" id="PTHR10344">
    <property type="entry name" value="THYMIDYLATE KINASE"/>
    <property type="match status" value="1"/>
</dbReference>
<name>A0A9D1DCE4_9FIRM</name>
<feature type="domain" description="Thymidylate kinase-like" evidence="5">
    <location>
        <begin position="8"/>
        <end position="185"/>
    </location>
</feature>
<dbReference type="InterPro" id="IPR027417">
    <property type="entry name" value="P-loop_NTPase"/>
</dbReference>
<gene>
    <name evidence="6" type="ORF">IAB36_03580</name>
</gene>